<organism evidence="2 3">
    <name type="scientific">Mucilaginibacter yixingensis</name>
    <dbReference type="NCBI Taxonomy" id="1295612"/>
    <lineage>
        <taxon>Bacteria</taxon>
        <taxon>Pseudomonadati</taxon>
        <taxon>Bacteroidota</taxon>
        <taxon>Sphingobacteriia</taxon>
        <taxon>Sphingobacteriales</taxon>
        <taxon>Sphingobacteriaceae</taxon>
        <taxon>Mucilaginibacter</taxon>
    </lineage>
</organism>
<dbReference type="RefSeq" id="WP_245916959.1">
    <property type="nucleotide sequence ID" value="NZ_CP160205.1"/>
</dbReference>
<evidence type="ECO:0000313" key="3">
    <source>
        <dbReference type="Proteomes" id="UP000244168"/>
    </source>
</evidence>
<reference evidence="2 3" key="1">
    <citation type="submission" date="2018-04" db="EMBL/GenBank/DDBJ databases">
        <title>Genomic Encyclopedia of Archaeal and Bacterial Type Strains, Phase II (KMG-II): from individual species to whole genera.</title>
        <authorList>
            <person name="Goeker M."/>
        </authorList>
    </citation>
    <scope>NUCLEOTIDE SEQUENCE [LARGE SCALE GENOMIC DNA]</scope>
    <source>
        <strain evidence="2 3">DSM 26809</strain>
    </source>
</reference>
<gene>
    <name evidence="2" type="ORF">C8P68_101341</name>
</gene>
<feature type="region of interest" description="Disordered" evidence="1">
    <location>
        <begin position="165"/>
        <end position="289"/>
    </location>
</feature>
<feature type="compositionally biased region" description="Basic and acidic residues" evidence="1">
    <location>
        <begin position="247"/>
        <end position="265"/>
    </location>
</feature>
<name>A0A2T5JFB3_9SPHI</name>
<dbReference type="InterPro" id="IPR050708">
    <property type="entry name" value="T6SS_VgrG/RHS"/>
</dbReference>
<sequence>MLKVDSNSGTARVIQEDEYYSFELRKPTGGYDYSNNNRYLYHGKEIQTDLTNQYDYGARFYDPVIGRWTSVDKLAEHPLQIDNSPYAYTVNNPIRYNDPDGNCGFCLIPIIEGLEALATVFEGVTATQAVGGAVFVEGATAITLTTIHRSGPNIVAPRDATIVNNPPTISKPNIVKANGTFGDKKDTKSKTEREALRKAKDRNGVPRSQQPGRTIKPNTPEGDAAGLDSRNVVQHEYTNSDGQKVVIRRDKPHEYGDGGKGDQGDHYNAGQNPQQPKDLNQHHDIKPAQ</sequence>
<dbReference type="Proteomes" id="UP000244168">
    <property type="component" value="Unassembled WGS sequence"/>
</dbReference>
<evidence type="ECO:0000313" key="2">
    <source>
        <dbReference type="EMBL" id="PTR01109.1"/>
    </source>
</evidence>
<dbReference type="AlphaFoldDB" id="A0A2T5JFB3"/>
<dbReference type="NCBIfam" id="TIGR03696">
    <property type="entry name" value="Rhs_assc_core"/>
    <property type="match status" value="1"/>
</dbReference>
<feature type="compositionally biased region" description="Polar residues" evidence="1">
    <location>
        <begin position="269"/>
        <end position="278"/>
    </location>
</feature>
<feature type="compositionally biased region" description="Basic and acidic residues" evidence="1">
    <location>
        <begin position="279"/>
        <end position="289"/>
    </location>
</feature>
<dbReference type="Gene3D" id="2.180.10.10">
    <property type="entry name" value="RHS repeat-associated core"/>
    <property type="match status" value="1"/>
</dbReference>
<dbReference type="InterPro" id="IPR022385">
    <property type="entry name" value="Rhs_assc_core"/>
</dbReference>
<comment type="caution">
    <text evidence="2">The sequence shown here is derived from an EMBL/GenBank/DDBJ whole genome shotgun (WGS) entry which is preliminary data.</text>
</comment>
<proteinExistence type="predicted"/>
<keyword evidence="3" id="KW-1185">Reference proteome</keyword>
<protein>
    <submittedName>
        <fullName evidence="2">RHS repeat-associated protein</fullName>
    </submittedName>
</protein>
<evidence type="ECO:0000256" key="1">
    <source>
        <dbReference type="SAM" id="MobiDB-lite"/>
    </source>
</evidence>
<accession>A0A2T5JFB3</accession>
<dbReference type="PANTHER" id="PTHR32305">
    <property type="match status" value="1"/>
</dbReference>
<dbReference type="PANTHER" id="PTHR32305:SF15">
    <property type="entry name" value="PROTEIN RHSA-RELATED"/>
    <property type="match status" value="1"/>
</dbReference>
<feature type="compositionally biased region" description="Basic and acidic residues" evidence="1">
    <location>
        <begin position="182"/>
        <end position="204"/>
    </location>
</feature>
<dbReference type="EMBL" id="QAOQ01000001">
    <property type="protein sequence ID" value="PTR01109.1"/>
    <property type="molecule type" value="Genomic_DNA"/>
</dbReference>